<keyword evidence="2" id="KW-1133">Transmembrane helix</keyword>
<dbReference type="Gene3D" id="2.60.40.1120">
    <property type="entry name" value="Carboxypeptidase-like, regulatory domain"/>
    <property type="match status" value="1"/>
</dbReference>
<evidence type="ECO:0000256" key="1">
    <source>
        <dbReference type="ARBA" id="ARBA00022729"/>
    </source>
</evidence>
<dbReference type="Pfam" id="PF22902">
    <property type="entry name" value="NOMO1-like_9th"/>
    <property type="match status" value="1"/>
</dbReference>
<dbReference type="AlphaFoldDB" id="A0A3P7PAT3"/>
<dbReference type="GO" id="GO:0030246">
    <property type="term" value="F:carbohydrate binding"/>
    <property type="evidence" value="ECO:0007669"/>
    <property type="project" value="InterPro"/>
</dbReference>
<accession>A0A3P7PAT3</accession>
<dbReference type="GO" id="GO:0005789">
    <property type="term" value="C:endoplasmic reticulum membrane"/>
    <property type="evidence" value="ECO:0007669"/>
    <property type="project" value="TreeGrafter"/>
</dbReference>
<keyword evidence="2" id="KW-0812">Transmembrane</keyword>
<feature type="domain" description="NOMO-like ninth beta-sandwich" evidence="3">
    <location>
        <begin position="644"/>
        <end position="710"/>
    </location>
</feature>
<gene>
    <name evidence="6" type="ORF">DME_LOCUS2837</name>
</gene>
<organism evidence="6 7">
    <name type="scientific">Dracunculus medinensis</name>
    <name type="common">Guinea worm</name>
    <dbReference type="NCBI Taxonomy" id="318479"/>
    <lineage>
        <taxon>Eukaryota</taxon>
        <taxon>Metazoa</taxon>
        <taxon>Ecdysozoa</taxon>
        <taxon>Nematoda</taxon>
        <taxon>Chromadorea</taxon>
        <taxon>Rhabditida</taxon>
        <taxon>Spirurina</taxon>
        <taxon>Dracunculoidea</taxon>
        <taxon>Dracunculidae</taxon>
        <taxon>Dracunculus</taxon>
    </lineage>
</organism>
<dbReference type="OrthoDB" id="10263633at2759"/>
<dbReference type="SUPFAM" id="SSF49464">
    <property type="entry name" value="Carboxypeptidase regulatory domain-like"/>
    <property type="match status" value="1"/>
</dbReference>
<dbReference type="InterPro" id="IPR051417">
    <property type="entry name" value="SDr/BOS_complex"/>
</dbReference>
<evidence type="ECO:0000259" key="4">
    <source>
        <dbReference type="Pfam" id="PF22904"/>
    </source>
</evidence>
<dbReference type="InterPro" id="IPR008969">
    <property type="entry name" value="CarboxyPept-like_regulatory"/>
</dbReference>
<dbReference type="SUPFAM" id="SSF49452">
    <property type="entry name" value="Starch-binding domain-like"/>
    <property type="match status" value="1"/>
</dbReference>
<dbReference type="EMBL" id="UYYG01000083">
    <property type="protein sequence ID" value="VDN52864.1"/>
    <property type="molecule type" value="Genomic_DNA"/>
</dbReference>
<proteinExistence type="predicted"/>
<evidence type="ECO:0000313" key="6">
    <source>
        <dbReference type="EMBL" id="VDN52864.1"/>
    </source>
</evidence>
<evidence type="ECO:0000256" key="2">
    <source>
        <dbReference type="SAM" id="Phobius"/>
    </source>
</evidence>
<evidence type="ECO:0000313" key="7">
    <source>
        <dbReference type="Proteomes" id="UP000274756"/>
    </source>
</evidence>
<dbReference type="InterPro" id="IPR013784">
    <property type="entry name" value="Carb-bd-like_fold"/>
</dbReference>
<feature type="transmembrane region" description="Helical" evidence="2">
    <location>
        <begin position="939"/>
        <end position="960"/>
    </location>
</feature>
<dbReference type="Pfam" id="PF22904">
    <property type="entry name" value="NOMO1-like_2nd"/>
    <property type="match status" value="1"/>
</dbReference>
<reference evidence="6 7" key="1">
    <citation type="submission" date="2018-11" db="EMBL/GenBank/DDBJ databases">
        <authorList>
            <consortium name="Pathogen Informatics"/>
        </authorList>
    </citation>
    <scope>NUCLEOTIDE SEQUENCE [LARGE SCALE GENOMIC DNA]</scope>
</reference>
<dbReference type="PANTHER" id="PTHR23303:SF14">
    <property type="entry name" value="BOS COMPLEX SUBUNIT NOMO1-RELATED"/>
    <property type="match status" value="1"/>
</dbReference>
<dbReference type="Pfam" id="PF23141">
    <property type="entry name" value="Ig_NOMO"/>
    <property type="match status" value="1"/>
</dbReference>
<dbReference type="InterPro" id="IPR056319">
    <property type="entry name" value="NOMO_7th"/>
</dbReference>
<evidence type="ECO:0000259" key="3">
    <source>
        <dbReference type="Pfam" id="PF22902"/>
    </source>
</evidence>
<dbReference type="STRING" id="318479.A0A3P7PAT3"/>
<feature type="domain" description="NOMO second beta-sandwich" evidence="4">
    <location>
        <begin position="48"/>
        <end position="130"/>
    </location>
</feature>
<dbReference type="PANTHER" id="PTHR23303">
    <property type="entry name" value="CARBOXYPEPTIDASE REGULATORY REGION-CONTAINING"/>
    <property type="match status" value="1"/>
</dbReference>
<dbReference type="InterPro" id="IPR055074">
    <property type="entry name" value="NOMO1-3_2nd"/>
</dbReference>
<keyword evidence="2" id="KW-0472">Membrane</keyword>
<name>A0A3P7PAT3_DRAME</name>
<dbReference type="Proteomes" id="UP000274756">
    <property type="component" value="Unassembled WGS sequence"/>
</dbReference>
<feature type="domain" description="NOMO seventh transthyretin-like" evidence="5">
    <location>
        <begin position="483"/>
        <end position="553"/>
    </location>
</feature>
<keyword evidence="1" id="KW-0732">Signal</keyword>
<dbReference type="InterPro" id="IPR055073">
    <property type="entry name" value="NOMO1-like_9th"/>
</dbReference>
<protein>
    <submittedName>
        <fullName evidence="6">Uncharacterized protein</fullName>
    </submittedName>
</protein>
<keyword evidence="7" id="KW-1185">Reference proteome</keyword>
<evidence type="ECO:0000259" key="5">
    <source>
        <dbReference type="Pfam" id="PF23141"/>
    </source>
</evidence>
<sequence length="961" mass="107165">MPSKLLGNIYSCEGYVKSDEPSNVHVKVDGISDPCTRGEDINFKLVAFAIEGILRNSDGDGPAGVSLVLLSENGLIMAETKTTANGAYQFRAPPGKYLVSTADDSECIERNKVSTEVISSPVRVSPDLKISGQLLSVEILSNNEPFADADVALYSNIMIQLPYCREKKKSEPTESTEKNFICSMRTNTNGLARFPCLPPGKYSVVPSFITNKVRFTFLPKLHKIIIESAAEKIIFNVLGFSSRGRVLIGLKPVADAEIFVNHKMKTTSDQNGWYIIEDLQNGNHSITAKKERYLFHEINVDLNTGNAEIPDIMVKSVEICAIIKLEDIFKVNVVIQNQKTKLNEAVLTTDKGKVCSMLPPGNYIVSVTGENGLVIVPKQREISTFGGPTPEIIFTQFKANIHVKVKCKGKCLDLVVELWKDDNKIRTVVGNEQFLFDRIIPDSYKLKIVDNGIYCWEQSIIDVTIERSDLNDLYFVQTGHLATIDLSHPAKLEWRSLVYAISEDINLPKGISILCLPEAGAYSVVLKACHIFDQLKYELIVPQKLPLVAKAEKSRISTKIITNDSTTKSDHFFLKVKTSVQEQTIKVSSYSSGEFDFVYHLPISDSGTVSLTPTSDIYLFNPESYIFEFSGECHDTTVSFVAIRGVFLEGQIHPPLEDVDIRLVHKVDPDFVRKAKTNSKGQFRIGPLQSLDNVNIVAAKDGYKFEKTKDFGILKAKKLSHLQVFATDIESKVPLGNVLLSLSGVENYRSNNILDDTGKITFVGLHAGEYFLRPILQEYQFEPATTAVVVSEEETVVVELKGHRFAYSVYGKISYLGGQPVASIVVEAVSEQCSQLQEEDMTSEKGEYRIRGLRPNCFYRLVLKSTDRQRLQSYPTHCDVSVTNDDIKNIDFALTHISRPVDIIGSIEFVGSTSPSQFKIGLYKDGSMIQHTVVHAPSFVFFFQVPSIDYAVFGFFSFFII</sequence>